<dbReference type="EMBL" id="JAGSXH010000050">
    <property type="protein sequence ID" value="MBS2964429.1"/>
    <property type="molecule type" value="Genomic_DNA"/>
</dbReference>
<dbReference type="Proteomes" id="UP000677913">
    <property type="component" value="Unassembled WGS sequence"/>
</dbReference>
<dbReference type="SUPFAM" id="SSF56801">
    <property type="entry name" value="Acetyl-CoA synthetase-like"/>
    <property type="match status" value="1"/>
</dbReference>
<keyword evidence="5" id="KW-1185">Reference proteome</keyword>
<dbReference type="AlphaFoldDB" id="A0A8J7WSD6"/>
<reference evidence="4" key="1">
    <citation type="submission" date="2021-04" db="EMBL/GenBank/DDBJ databases">
        <title>Genome based classification of Actinospica acidithermotolerans sp. nov., an actinobacterium isolated from an Indonesian hot spring.</title>
        <authorList>
            <person name="Kusuma A.B."/>
            <person name="Putra K.E."/>
            <person name="Nafisah S."/>
            <person name="Loh J."/>
            <person name="Nouioui I."/>
            <person name="Goodfellow M."/>
        </authorList>
    </citation>
    <scope>NUCLEOTIDE SEQUENCE</scope>
    <source>
        <strain evidence="4">DSM 45618</strain>
    </source>
</reference>
<evidence type="ECO:0000256" key="1">
    <source>
        <dbReference type="SAM" id="Phobius"/>
    </source>
</evidence>
<dbReference type="PANTHER" id="PTHR43767:SF1">
    <property type="entry name" value="NONRIBOSOMAL PEPTIDE SYNTHASE PES1 (EUROFUNG)-RELATED"/>
    <property type="match status" value="1"/>
</dbReference>
<feature type="domain" description="AMP-dependent synthetase/ligase" evidence="2">
    <location>
        <begin position="49"/>
        <end position="317"/>
    </location>
</feature>
<dbReference type="Pfam" id="PF00501">
    <property type="entry name" value="AMP-binding"/>
    <property type="match status" value="1"/>
</dbReference>
<dbReference type="InterPro" id="IPR045851">
    <property type="entry name" value="AMP-bd_C_sf"/>
</dbReference>
<name>A0A8J7WSD6_9ACTN</name>
<evidence type="ECO:0000259" key="2">
    <source>
        <dbReference type="Pfam" id="PF00501"/>
    </source>
</evidence>
<accession>A0A8J7WSD6</accession>
<protein>
    <submittedName>
        <fullName evidence="4">Long-chain fatty acid--CoA ligase</fullName>
    </submittedName>
</protein>
<dbReference type="InterPro" id="IPR000873">
    <property type="entry name" value="AMP-dep_synth/lig_dom"/>
</dbReference>
<gene>
    <name evidence="4" type="ORF">KGA66_15330</name>
</gene>
<dbReference type="InterPro" id="IPR050237">
    <property type="entry name" value="ATP-dep_AMP-bd_enzyme"/>
</dbReference>
<keyword evidence="1" id="KW-0472">Membrane</keyword>
<dbReference type="InterPro" id="IPR025110">
    <property type="entry name" value="AMP-bd_C"/>
</dbReference>
<dbReference type="Pfam" id="PF13193">
    <property type="entry name" value="AMP-binding_C"/>
    <property type="match status" value="1"/>
</dbReference>
<feature type="domain" description="AMP-binding enzyme C-terminal" evidence="3">
    <location>
        <begin position="383"/>
        <end position="451"/>
    </location>
</feature>
<organism evidence="4 5">
    <name type="scientific">Actinocrinis puniceicyclus</name>
    <dbReference type="NCBI Taxonomy" id="977794"/>
    <lineage>
        <taxon>Bacteria</taxon>
        <taxon>Bacillati</taxon>
        <taxon>Actinomycetota</taxon>
        <taxon>Actinomycetes</taxon>
        <taxon>Catenulisporales</taxon>
        <taxon>Actinospicaceae</taxon>
        <taxon>Actinocrinis</taxon>
    </lineage>
</organism>
<keyword evidence="1" id="KW-0812">Transmembrane</keyword>
<dbReference type="GO" id="GO:0016878">
    <property type="term" value="F:acid-thiol ligase activity"/>
    <property type="evidence" value="ECO:0007669"/>
    <property type="project" value="UniProtKB-ARBA"/>
</dbReference>
<keyword evidence="1" id="KW-1133">Transmembrane helix</keyword>
<proteinExistence type="predicted"/>
<dbReference type="Gene3D" id="3.30.300.30">
    <property type="match status" value="1"/>
</dbReference>
<dbReference type="Gene3D" id="3.40.50.12780">
    <property type="entry name" value="N-terminal domain of ligase-like"/>
    <property type="match status" value="1"/>
</dbReference>
<dbReference type="CDD" id="cd04433">
    <property type="entry name" value="AFD_class_I"/>
    <property type="match status" value="1"/>
</dbReference>
<keyword evidence="4" id="KW-0436">Ligase</keyword>
<evidence type="ECO:0000313" key="5">
    <source>
        <dbReference type="Proteomes" id="UP000677913"/>
    </source>
</evidence>
<dbReference type="PANTHER" id="PTHR43767">
    <property type="entry name" value="LONG-CHAIN-FATTY-ACID--COA LIGASE"/>
    <property type="match status" value="1"/>
</dbReference>
<comment type="caution">
    <text evidence="4">The sequence shown here is derived from an EMBL/GenBank/DDBJ whole genome shotgun (WGS) entry which is preliminary data.</text>
</comment>
<dbReference type="InterPro" id="IPR042099">
    <property type="entry name" value="ANL_N_sf"/>
</dbReference>
<sequence>MSSSAQTGPQQGAWVDRVLLSGGEDDPCLRFGRPCDRGTLRAQVAERQRQLADAGLAAGGTVALCLPPSPGYVATLLAAWRLGGQVSLLDHRLAEAEVRRALDRLAPQVLVQGTKAPGGAALRGYADVEPVATALRRGRPAETGHALIQLSSGSTGPSKVIGRTAADLEAELGRYALLPRFPRRGERIVLLASMVHVLGLVGGLLHALHAGVELVLPERLTAAGILDAVSWDQRPTTVIGVPFYAELLSGVAQPPGLPHFARMIVAGELVRPGVPAAFAARYGVPLGTMYGMTELGVIATDLTGELHPAVEPTAGLCLEVRDGELHILMPASPYLGATDPARWSDGWLHTRDAARAQDGGRVVILGRNDSQVSIGGLKVDLTEVEHTLGSLPGVAESVIVFEDGVITAYAALADATSAEAVRRRLGQELASYKQPRHLRVLPALPRTATGKLLRDPAGLRKAAEAAGG</sequence>
<feature type="transmembrane region" description="Helical" evidence="1">
    <location>
        <begin position="188"/>
        <end position="208"/>
    </location>
</feature>
<evidence type="ECO:0000313" key="4">
    <source>
        <dbReference type="EMBL" id="MBS2964429.1"/>
    </source>
</evidence>
<evidence type="ECO:0000259" key="3">
    <source>
        <dbReference type="Pfam" id="PF13193"/>
    </source>
</evidence>